<gene>
    <name evidence="3" type="ORF">ROZALSC1DRAFT_25930</name>
</gene>
<dbReference type="Proteomes" id="UP000281549">
    <property type="component" value="Unassembled WGS sequence"/>
</dbReference>
<sequence>TLLLLTIVFAVPMTVPETSNQLESVVATDAKSELEPALIENMPADLLLRVGKFLPLKDYLRFSTCSQILKQSVLYKDYRDMIEFLSLTKNLNGFSLLDNDVTMSITRLPEIPDNLCYLSNYFLITFNNIDWIIKFQERFPNNKATIIYKPSAFEENDAQKLTSFLQGGGIIHEFNFDFYFTYPELIPDVLQSGARKVFLKIMCEDMAYMDLIGKYITTSSATQLKELNIFVSERHNADHNIDEQWSKFFQILQQSKIEVLKLEQFYRLRDDLLDQLAESLPLNIRAFEM</sequence>
<evidence type="ECO:0000313" key="4">
    <source>
        <dbReference type="Proteomes" id="UP000281549"/>
    </source>
</evidence>
<feature type="non-terminal residue" evidence="3">
    <location>
        <position position="1"/>
    </location>
</feature>
<dbReference type="AlphaFoldDB" id="A0A4P9YAE2"/>
<dbReference type="InterPro" id="IPR001810">
    <property type="entry name" value="F-box_dom"/>
</dbReference>
<evidence type="ECO:0000313" key="3">
    <source>
        <dbReference type="EMBL" id="RKP15884.1"/>
    </source>
</evidence>
<dbReference type="EMBL" id="ML007434">
    <property type="protein sequence ID" value="RKP15884.1"/>
    <property type="molecule type" value="Genomic_DNA"/>
</dbReference>
<feature type="non-terminal residue" evidence="3">
    <location>
        <position position="289"/>
    </location>
</feature>
<dbReference type="Pfam" id="PF00646">
    <property type="entry name" value="F-box"/>
    <property type="match status" value="1"/>
</dbReference>
<evidence type="ECO:0000259" key="2">
    <source>
        <dbReference type="Pfam" id="PF00646"/>
    </source>
</evidence>
<organism evidence="3 4">
    <name type="scientific">Rozella allomycis (strain CSF55)</name>
    <dbReference type="NCBI Taxonomy" id="988480"/>
    <lineage>
        <taxon>Eukaryota</taxon>
        <taxon>Fungi</taxon>
        <taxon>Fungi incertae sedis</taxon>
        <taxon>Cryptomycota</taxon>
        <taxon>Cryptomycota incertae sedis</taxon>
        <taxon>Rozella</taxon>
    </lineage>
</organism>
<protein>
    <recommendedName>
        <fullName evidence="2">F-box domain-containing protein</fullName>
    </recommendedName>
</protein>
<feature type="chain" id="PRO_5020405346" description="F-box domain-containing protein" evidence="1">
    <location>
        <begin position="17"/>
        <end position="289"/>
    </location>
</feature>
<keyword evidence="1" id="KW-0732">Signal</keyword>
<name>A0A4P9YAE2_ROZAC</name>
<feature type="signal peptide" evidence="1">
    <location>
        <begin position="1"/>
        <end position="16"/>
    </location>
</feature>
<proteinExistence type="predicted"/>
<evidence type="ECO:0000256" key="1">
    <source>
        <dbReference type="SAM" id="SignalP"/>
    </source>
</evidence>
<feature type="domain" description="F-box" evidence="2">
    <location>
        <begin position="39"/>
        <end position="73"/>
    </location>
</feature>
<accession>A0A4P9YAE2</accession>
<reference evidence="4" key="1">
    <citation type="journal article" date="2018" name="Nat. Microbiol.">
        <title>Leveraging single-cell genomics to expand the fungal tree of life.</title>
        <authorList>
            <person name="Ahrendt S.R."/>
            <person name="Quandt C.A."/>
            <person name="Ciobanu D."/>
            <person name="Clum A."/>
            <person name="Salamov A."/>
            <person name="Andreopoulos B."/>
            <person name="Cheng J.F."/>
            <person name="Woyke T."/>
            <person name="Pelin A."/>
            <person name="Henrissat B."/>
            <person name="Reynolds N.K."/>
            <person name="Benny G.L."/>
            <person name="Smith M.E."/>
            <person name="James T.Y."/>
            <person name="Grigoriev I.V."/>
        </authorList>
    </citation>
    <scope>NUCLEOTIDE SEQUENCE [LARGE SCALE GENOMIC DNA]</scope>
    <source>
        <strain evidence="4">CSF55</strain>
    </source>
</reference>